<keyword evidence="12" id="KW-1133">Transmembrane helix</keyword>
<dbReference type="Gramene" id="TRITD3Bv1G011250.1">
    <property type="protein sequence ID" value="TRITD3Bv1G011250.1"/>
    <property type="gene ID" value="TRITD3Bv1G011250"/>
</dbReference>
<organism evidence="14 15">
    <name type="scientific">Triticum turgidum subsp. durum</name>
    <name type="common">Durum wheat</name>
    <name type="synonym">Triticum durum</name>
    <dbReference type="NCBI Taxonomy" id="4567"/>
    <lineage>
        <taxon>Eukaryota</taxon>
        <taxon>Viridiplantae</taxon>
        <taxon>Streptophyta</taxon>
        <taxon>Embryophyta</taxon>
        <taxon>Tracheophyta</taxon>
        <taxon>Spermatophyta</taxon>
        <taxon>Magnoliopsida</taxon>
        <taxon>Liliopsida</taxon>
        <taxon>Poales</taxon>
        <taxon>Poaceae</taxon>
        <taxon>BOP clade</taxon>
        <taxon>Pooideae</taxon>
        <taxon>Triticodae</taxon>
        <taxon>Triticeae</taxon>
        <taxon>Triticinae</taxon>
        <taxon>Triticum</taxon>
    </lineage>
</organism>
<dbReference type="Proteomes" id="UP000324705">
    <property type="component" value="Chromosome 3B"/>
</dbReference>
<keyword evidence="2" id="KW-0723">Serine/threonine-protein kinase</keyword>
<dbReference type="AlphaFoldDB" id="A0A9R1Q676"/>
<gene>
    <name evidence="14" type="ORF">TRITD_3Bv1G011250</name>
</gene>
<dbReference type="InterPro" id="IPR049883">
    <property type="entry name" value="NOTCH1_EGF-like"/>
</dbReference>
<dbReference type="GO" id="GO:0007166">
    <property type="term" value="P:cell surface receptor signaling pathway"/>
    <property type="evidence" value="ECO:0007669"/>
    <property type="project" value="InterPro"/>
</dbReference>
<evidence type="ECO:0000313" key="14">
    <source>
        <dbReference type="EMBL" id="VAH71524.1"/>
    </source>
</evidence>
<evidence type="ECO:0000256" key="7">
    <source>
        <dbReference type="ARBA" id="ARBA00022777"/>
    </source>
</evidence>
<evidence type="ECO:0000259" key="13">
    <source>
        <dbReference type="PROSITE" id="PS50011"/>
    </source>
</evidence>
<dbReference type="CDD" id="cd00054">
    <property type="entry name" value="EGF_CA"/>
    <property type="match status" value="1"/>
</dbReference>
<dbReference type="GO" id="GO:0004674">
    <property type="term" value="F:protein serine/threonine kinase activity"/>
    <property type="evidence" value="ECO:0007669"/>
    <property type="project" value="UniProtKB-KW"/>
</dbReference>
<sequence length="717" mass="79012">MRVHCKYFHIFRYLLSFFAGSSFIVKKSINIMLTPFLLPALLLTALAATAKSLTLKPECQPSCGGGVDVPYPFGIGPGCYRPGFEIKCIGNMTILGNSTSQYQVLSLAVTPRPEAKVMLPVAYRCYSPDDKVTHAYDGGVDFNSAGVYRISNTGNELIILGCNTLIFTAGGPSGRHRFAYYAGCVAYANDSKSVQDGACAGVGCCHVNIPPGLTDNSMRFAGGGVWSHANQTFCPCDFAFIAVKDYYNFSAADLDITTIGRKLPMLLDWAMRDNGRSSLTCAEAASMPEYTCVSDHSECVNSNNGPGYVCNCTGGYEGNPYLPNGCTNIDECARPRDQFPCNGVCDDTEGSYDCKCPPGYHSNGDPKENPCNPTFPLQARIAIGIGLCVFFLVVALLLAFIMHQKKKLAENFEMNGGNILKRVTGLTIFTEKELNKITQNNSECLGNGYFGKVYKGTLPDVNETVVAVKSFIKVDDERIEEFTEEVMIQLKMNHPNVLKLMGCCLQLDVPMLVYEFAANGSLSDILHINKRQKLSAELRLDIAIRSAKGLSYMHSQDIRHGDVKPDNILLNDKLIPKISDFGLSKLLNLGEKISQKVVGCEGYMDPVFRNTGLLTPKSDVYSFGVVLLELISRKQLVYGQSGSLVIEFRHIYETEQSGRSMFDEEIVTEENIMILEEMGKLAVKCLKEHQDGRPEMAEVAEQLVKLRKNTMEDDRSY</sequence>
<dbReference type="InterPro" id="IPR017441">
    <property type="entry name" value="Protein_kinase_ATP_BS"/>
</dbReference>
<dbReference type="PANTHER" id="PTHR27005">
    <property type="entry name" value="WALL-ASSOCIATED RECEPTOR KINASE-LIKE 21"/>
    <property type="match status" value="1"/>
</dbReference>
<dbReference type="InterPro" id="IPR045274">
    <property type="entry name" value="WAK-like"/>
</dbReference>
<dbReference type="InterPro" id="IPR018097">
    <property type="entry name" value="EGF_Ca-bd_CS"/>
</dbReference>
<keyword evidence="6 11" id="KW-0547">Nucleotide-binding</keyword>
<evidence type="ECO:0000256" key="4">
    <source>
        <dbReference type="ARBA" id="ARBA00022679"/>
    </source>
</evidence>
<keyword evidence="4" id="KW-0808">Transferase</keyword>
<dbReference type="Gene3D" id="3.30.200.20">
    <property type="entry name" value="Phosphorylase Kinase, domain 1"/>
    <property type="match status" value="1"/>
</dbReference>
<dbReference type="OMA" id="LHINKRQ"/>
<evidence type="ECO:0000313" key="15">
    <source>
        <dbReference type="Proteomes" id="UP000324705"/>
    </source>
</evidence>
<evidence type="ECO:0000256" key="10">
    <source>
        <dbReference type="ARBA" id="ARBA00023180"/>
    </source>
</evidence>
<dbReference type="FunFam" id="3.30.200.20:FF:000337">
    <property type="entry name" value="Wall-associated receptor kinase 3"/>
    <property type="match status" value="1"/>
</dbReference>
<evidence type="ECO:0000256" key="1">
    <source>
        <dbReference type="ARBA" id="ARBA00004479"/>
    </source>
</evidence>
<evidence type="ECO:0000256" key="8">
    <source>
        <dbReference type="ARBA" id="ARBA00022840"/>
    </source>
</evidence>
<dbReference type="Pfam" id="PF07645">
    <property type="entry name" value="EGF_CA"/>
    <property type="match status" value="1"/>
</dbReference>
<feature type="binding site" evidence="11">
    <location>
        <position position="469"/>
    </location>
    <ligand>
        <name>ATP</name>
        <dbReference type="ChEBI" id="CHEBI:30616"/>
    </ligand>
</feature>
<dbReference type="PROSITE" id="PS00107">
    <property type="entry name" value="PROTEIN_KINASE_ATP"/>
    <property type="match status" value="1"/>
</dbReference>
<keyword evidence="7" id="KW-0418">Kinase</keyword>
<dbReference type="InterPro" id="IPR000742">
    <property type="entry name" value="EGF"/>
</dbReference>
<dbReference type="SUPFAM" id="SSF56112">
    <property type="entry name" value="Protein kinase-like (PK-like)"/>
    <property type="match status" value="1"/>
</dbReference>
<dbReference type="FunFam" id="1.10.510.10:FF:000474">
    <property type="entry name" value="Wall-associated receptor kinase 3"/>
    <property type="match status" value="1"/>
</dbReference>
<keyword evidence="12" id="KW-0812">Transmembrane</keyword>
<dbReference type="InterPro" id="IPR001881">
    <property type="entry name" value="EGF-like_Ca-bd_dom"/>
</dbReference>
<keyword evidence="9" id="KW-1015">Disulfide bond</keyword>
<proteinExistence type="predicted"/>
<dbReference type="PANTHER" id="PTHR27005:SF465">
    <property type="entry name" value="PROTEIN KINASE DOMAIN-CONTAINING PROTEIN"/>
    <property type="match status" value="1"/>
</dbReference>
<dbReference type="PROSITE" id="PS00108">
    <property type="entry name" value="PROTEIN_KINASE_ST"/>
    <property type="match status" value="1"/>
</dbReference>
<keyword evidence="8 11" id="KW-0067">ATP-binding</keyword>
<accession>A0A9R1Q676</accession>
<dbReference type="EMBL" id="LT934116">
    <property type="protein sequence ID" value="VAH71524.1"/>
    <property type="molecule type" value="Genomic_DNA"/>
</dbReference>
<keyword evidence="12" id="KW-0472">Membrane</keyword>
<dbReference type="InterPro" id="IPR000719">
    <property type="entry name" value="Prot_kinase_dom"/>
</dbReference>
<dbReference type="SMART" id="SM00181">
    <property type="entry name" value="EGF"/>
    <property type="match status" value="2"/>
</dbReference>
<dbReference type="GO" id="GO:0005509">
    <property type="term" value="F:calcium ion binding"/>
    <property type="evidence" value="ECO:0007669"/>
    <property type="project" value="InterPro"/>
</dbReference>
<comment type="subcellular location">
    <subcellularLocation>
        <location evidence="1">Membrane</location>
        <topology evidence="1">Single-pass type I membrane protein</topology>
    </subcellularLocation>
</comment>
<dbReference type="PROSITE" id="PS01187">
    <property type="entry name" value="EGF_CA"/>
    <property type="match status" value="1"/>
</dbReference>
<dbReference type="SUPFAM" id="SSF57196">
    <property type="entry name" value="EGF/Laminin"/>
    <property type="match status" value="1"/>
</dbReference>
<evidence type="ECO:0000256" key="9">
    <source>
        <dbReference type="ARBA" id="ARBA00023157"/>
    </source>
</evidence>
<protein>
    <recommendedName>
        <fullName evidence="13">Protein kinase domain-containing protein</fullName>
    </recommendedName>
</protein>
<evidence type="ECO:0000256" key="2">
    <source>
        <dbReference type="ARBA" id="ARBA00022527"/>
    </source>
</evidence>
<dbReference type="GO" id="GO:0030247">
    <property type="term" value="F:polysaccharide binding"/>
    <property type="evidence" value="ECO:0007669"/>
    <property type="project" value="InterPro"/>
</dbReference>
<dbReference type="InterPro" id="IPR008271">
    <property type="entry name" value="Ser/Thr_kinase_AS"/>
</dbReference>
<keyword evidence="5" id="KW-0732">Signal</keyword>
<feature type="transmembrane region" description="Helical" evidence="12">
    <location>
        <begin position="381"/>
        <end position="401"/>
    </location>
</feature>
<name>A0A9R1Q676_TRITD</name>
<evidence type="ECO:0000256" key="3">
    <source>
        <dbReference type="ARBA" id="ARBA00022536"/>
    </source>
</evidence>
<evidence type="ECO:0000256" key="6">
    <source>
        <dbReference type="ARBA" id="ARBA00022741"/>
    </source>
</evidence>
<keyword evidence="15" id="KW-1185">Reference proteome</keyword>
<dbReference type="SMART" id="SM00220">
    <property type="entry name" value="S_TKc"/>
    <property type="match status" value="1"/>
</dbReference>
<dbReference type="Pfam" id="PF07714">
    <property type="entry name" value="PK_Tyr_Ser-Thr"/>
    <property type="match status" value="1"/>
</dbReference>
<dbReference type="Gene3D" id="1.10.510.10">
    <property type="entry name" value="Transferase(Phosphotransferase) domain 1"/>
    <property type="match status" value="1"/>
</dbReference>
<dbReference type="InterPro" id="IPR001245">
    <property type="entry name" value="Ser-Thr/Tyr_kinase_cat_dom"/>
</dbReference>
<dbReference type="Gene3D" id="2.90.20.10">
    <property type="entry name" value="Plasmodium vivax P25 domain"/>
    <property type="match status" value="1"/>
</dbReference>
<dbReference type="Pfam" id="PF13947">
    <property type="entry name" value="GUB_WAK_bind"/>
    <property type="match status" value="1"/>
</dbReference>
<feature type="domain" description="Protein kinase" evidence="13">
    <location>
        <begin position="439"/>
        <end position="706"/>
    </location>
</feature>
<dbReference type="InterPro" id="IPR011009">
    <property type="entry name" value="Kinase-like_dom_sf"/>
</dbReference>
<evidence type="ECO:0000256" key="5">
    <source>
        <dbReference type="ARBA" id="ARBA00022729"/>
    </source>
</evidence>
<dbReference type="PROSITE" id="PS50011">
    <property type="entry name" value="PROTEIN_KINASE_DOM"/>
    <property type="match status" value="1"/>
</dbReference>
<evidence type="ECO:0000256" key="11">
    <source>
        <dbReference type="PROSITE-ProRule" id="PRU10141"/>
    </source>
</evidence>
<dbReference type="GO" id="GO:0005886">
    <property type="term" value="C:plasma membrane"/>
    <property type="evidence" value="ECO:0007669"/>
    <property type="project" value="TreeGrafter"/>
</dbReference>
<dbReference type="GO" id="GO:0005524">
    <property type="term" value="F:ATP binding"/>
    <property type="evidence" value="ECO:0007669"/>
    <property type="project" value="UniProtKB-UniRule"/>
</dbReference>
<keyword evidence="3" id="KW-0245">EGF-like domain</keyword>
<dbReference type="SMART" id="SM00179">
    <property type="entry name" value="EGF_CA"/>
    <property type="match status" value="1"/>
</dbReference>
<keyword evidence="10" id="KW-0325">Glycoprotein</keyword>
<reference evidence="14 15" key="1">
    <citation type="submission" date="2017-09" db="EMBL/GenBank/DDBJ databases">
        <authorList>
            <consortium name="International Durum Wheat Genome Sequencing Consortium (IDWGSC)"/>
            <person name="Milanesi L."/>
        </authorList>
    </citation>
    <scope>NUCLEOTIDE SEQUENCE [LARGE SCALE GENOMIC DNA]</scope>
    <source>
        <strain evidence="15">cv. Svevo</strain>
    </source>
</reference>
<dbReference type="InterPro" id="IPR025287">
    <property type="entry name" value="WAK_GUB"/>
</dbReference>
<evidence type="ECO:0000256" key="12">
    <source>
        <dbReference type="SAM" id="Phobius"/>
    </source>
</evidence>